<evidence type="ECO:0000256" key="1">
    <source>
        <dbReference type="SAM" id="MobiDB-lite"/>
    </source>
</evidence>
<proteinExistence type="predicted"/>
<dbReference type="AlphaFoldDB" id="A0A915HQD9"/>
<organism evidence="3 4">
    <name type="scientific">Romanomermis culicivorax</name>
    <name type="common">Nematode worm</name>
    <dbReference type="NCBI Taxonomy" id="13658"/>
    <lineage>
        <taxon>Eukaryota</taxon>
        <taxon>Metazoa</taxon>
        <taxon>Ecdysozoa</taxon>
        <taxon>Nematoda</taxon>
        <taxon>Enoplea</taxon>
        <taxon>Dorylaimia</taxon>
        <taxon>Mermithida</taxon>
        <taxon>Mermithoidea</taxon>
        <taxon>Mermithidae</taxon>
        <taxon>Romanomermis</taxon>
    </lineage>
</organism>
<feature type="region of interest" description="Disordered" evidence="1">
    <location>
        <begin position="615"/>
        <end position="635"/>
    </location>
</feature>
<name>A0A915HQD9_ROMCU</name>
<protein>
    <submittedName>
        <fullName evidence="4">GLTSCR protein conserved domain-containing protein</fullName>
    </submittedName>
</protein>
<evidence type="ECO:0000313" key="3">
    <source>
        <dbReference type="Proteomes" id="UP000887565"/>
    </source>
</evidence>
<keyword evidence="3" id="KW-1185">Reference proteome</keyword>
<feature type="domain" description="GLTSCR protein conserved" evidence="2">
    <location>
        <begin position="236"/>
        <end position="325"/>
    </location>
</feature>
<dbReference type="WBParaSite" id="nRc.2.0.1.t03934-RA">
    <property type="protein sequence ID" value="nRc.2.0.1.t03934-RA"/>
    <property type="gene ID" value="nRc.2.0.1.g03934"/>
</dbReference>
<evidence type="ECO:0000259" key="2">
    <source>
        <dbReference type="Pfam" id="PF15249"/>
    </source>
</evidence>
<reference evidence="4" key="1">
    <citation type="submission" date="2022-11" db="UniProtKB">
        <authorList>
            <consortium name="WormBaseParasite"/>
        </authorList>
    </citation>
    <scope>IDENTIFICATION</scope>
</reference>
<sequence length="690" mass="78680">MDSAENAVPAPKRPARFRLLHGKKSKFGESRNNRLYEQRPQFRSLAPPIPPFYNNQNSPNNGVQKTIQLSSEDQKRLAELTNRLTLILQGRTAKDCTLREKENIEKLEQQRRVILESAMVRQQAPQCVVFNGQPVQFHDQRFVAGPTLHNGAFKQQQQQPCMSLSFGNLPPSSKPPILSGHIVQPSTSCSKSNYVDSWRCANYNLQQNRSRISCQNISKRLENDKFEVSDKNPARLKKPFRNFDDIRDRLLPYHLYDEPDVDEKFLDLFDKLNDARAKILSERSKKWLDKFRFKVLEESSKSHADGETILLQKLWLDSEREHFNQFKVKLKDNLKEEGNSVPTSDADDISLKSTVDQNHVVKKDCDQNFNQEEKSLRDLDHYRKIEECIEIVYNRVVSNNDLPPPVVISLPKIDLQVQQSDTAVVESPSELTKIDEICLNLAHTDDQNKPIVEIFNCQEKIVENCSSSPSTDDILTQVEPKIALISSPQNAEISADDEPRIVAEELSPPTTTGGNSSPLICAKIDVEKTAKKKTTKRRRFFKYTVLSIISKTSPYYLYTYIQGDIQEKPDKFLNIPISNGKTPDSTEKRFNFHEDEPSKKVPPLKIRLNKRPAVPQPMTKHSIGLESSDSSSTSDLDVDVCYEGKIDDCEAKKRLFFVGNGAKIVRGSFANAKILSPGNDDEEEEEDEFL</sequence>
<dbReference type="Pfam" id="PF15249">
    <property type="entry name" value="GLTSCR1"/>
    <property type="match status" value="1"/>
</dbReference>
<accession>A0A915HQD9</accession>
<dbReference type="InterPro" id="IPR015671">
    <property type="entry name" value="GSCR1_dom"/>
</dbReference>
<dbReference type="Proteomes" id="UP000887565">
    <property type="component" value="Unplaced"/>
</dbReference>
<evidence type="ECO:0000313" key="4">
    <source>
        <dbReference type="WBParaSite" id="nRc.2.0.1.t03934-RA"/>
    </source>
</evidence>